<dbReference type="SUPFAM" id="SSF51261">
    <property type="entry name" value="Duplicated hybrid motif"/>
    <property type="match status" value="1"/>
</dbReference>
<comment type="cofactor">
    <cofactor evidence="1">
        <name>Zn(2+)</name>
        <dbReference type="ChEBI" id="CHEBI:29105"/>
    </cofactor>
</comment>
<feature type="domain" description="M23ase beta-sheet core" evidence="8">
    <location>
        <begin position="297"/>
        <end position="391"/>
    </location>
</feature>
<dbReference type="InterPro" id="IPR050570">
    <property type="entry name" value="Cell_wall_metabolism_enzyme"/>
</dbReference>
<dbReference type="PANTHER" id="PTHR21666:SF288">
    <property type="entry name" value="CELL DIVISION PROTEIN YTFB"/>
    <property type="match status" value="1"/>
</dbReference>
<dbReference type="AlphaFoldDB" id="A0A250FT91"/>
<dbReference type="PANTHER" id="PTHR21666">
    <property type="entry name" value="PEPTIDASE-RELATED"/>
    <property type="match status" value="1"/>
</dbReference>
<evidence type="ECO:0000259" key="8">
    <source>
        <dbReference type="Pfam" id="PF01551"/>
    </source>
</evidence>
<dbReference type="OrthoDB" id="9810477at2"/>
<dbReference type="GO" id="GO:0004222">
    <property type="term" value="F:metalloendopeptidase activity"/>
    <property type="evidence" value="ECO:0007669"/>
    <property type="project" value="TreeGrafter"/>
</dbReference>
<dbReference type="Pfam" id="PF01551">
    <property type="entry name" value="Peptidase_M23"/>
    <property type="match status" value="1"/>
</dbReference>
<evidence type="ECO:0000256" key="6">
    <source>
        <dbReference type="ARBA" id="ARBA00022833"/>
    </source>
</evidence>
<dbReference type="CDD" id="cd12797">
    <property type="entry name" value="M23_peptidase"/>
    <property type="match status" value="1"/>
</dbReference>
<protein>
    <submittedName>
        <fullName evidence="10">Peptidase M23</fullName>
    </submittedName>
</protein>
<accession>A0A250FT91</accession>
<evidence type="ECO:0000259" key="9">
    <source>
        <dbReference type="Pfam" id="PF19425"/>
    </source>
</evidence>
<sequence length="449" mass="50592">MKKKTDLCSPNYVLSHMKRLFQGSILLIGLAALIPSCKREPKTEPQSTVVETPPPPKPVYEYGFNLLEYNIVKDTLKQGDTFGALLGAQHISAQKVAEIADLSKELIRPKNFRAGQPYALVYDKKQPDSLAYFVYQPDLLHFIEIKLRDSLAIRRIDRKVTIVEREGGGYIKNNLIDDVMKSGMSFAAAYKLSQIFDYTIDFFHLQEDDKFKIIYDERYVDDTINAGLVRVKAAFFEHKGKPYYAFHFQSDTTKAGGYYDENGNMMKRMFLKSPLDIFRITSHYGMRYHPILHRMKGHFGTDYAAPTGTPIRATASGTVTQAGYGSGNGNYVKIRHDKTYETQYLHMSKIIARKGQHVSQGDVIGLVGSTGLATGPHVCYRFWKNGVQIDPLKEKLPEATPIDGALKPRYMEFVTPLKKQLDAVPYANIQTTETTSGSADTPVDTLPTK</sequence>
<dbReference type="Gene3D" id="2.70.70.10">
    <property type="entry name" value="Glucose Permease (Domain IIA)"/>
    <property type="match status" value="1"/>
</dbReference>
<dbReference type="InterPro" id="IPR011055">
    <property type="entry name" value="Dup_hybrid_motif"/>
</dbReference>
<keyword evidence="4" id="KW-0479">Metal-binding</keyword>
<keyword evidence="6" id="KW-0862">Zinc</keyword>
<proteinExistence type="predicted"/>
<evidence type="ECO:0000256" key="1">
    <source>
        <dbReference type="ARBA" id="ARBA00001947"/>
    </source>
</evidence>
<dbReference type="GO" id="GO:0030313">
    <property type="term" value="C:cell envelope"/>
    <property type="evidence" value="ECO:0007669"/>
    <property type="project" value="UniProtKB-SubCell"/>
</dbReference>
<comment type="subcellular location">
    <subcellularLocation>
        <location evidence="2">Cell envelope</location>
    </subcellularLocation>
</comment>
<dbReference type="Pfam" id="PF19425">
    <property type="entry name" value="Csd3_N2"/>
    <property type="match status" value="1"/>
</dbReference>
<dbReference type="InterPro" id="IPR045834">
    <property type="entry name" value="Csd3_N2"/>
</dbReference>
<dbReference type="InterPro" id="IPR016047">
    <property type="entry name" value="M23ase_b-sheet_dom"/>
</dbReference>
<reference evidence="11" key="1">
    <citation type="submission" date="2017-06" db="EMBL/GenBank/DDBJ databases">
        <title>Capnocytophaga spp. assemblies.</title>
        <authorList>
            <person name="Gulvik C.A."/>
        </authorList>
    </citation>
    <scope>NUCLEOTIDE SEQUENCE [LARGE SCALE GENOMIC DNA]</scope>
    <source>
        <strain evidence="11">H1496</strain>
    </source>
</reference>
<gene>
    <name evidence="10" type="ORF">CGC50_08610</name>
</gene>
<keyword evidence="5" id="KW-0378">Hydrolase</keyword>
<evidence type="ECO:0000256" key="3">
    <source>
        <dbReference type="ARBA" id="ARBA00022670"/>
    </source>
</evidence>
<name>A0A250FT91_9FLAO</name>
<dbReference type="GO" id="GO:0046872">
    <property type="term" value="F:metal ion binding"/>
    <property type="evidence" value="ECO:0007669"/>
    <property type="project" value="UniProtKB-KW"/>
</dbReference>
<evidence type="ECO:0000256" key="5">
    <source>
        <dbReference type="ARBA" id="ARBA00022801"/>
    </source>
</evidence>
<dbReference type="Proteomes" id="UP000217250">
    <property type="component" value="Chromosome"/>
</dbReference>
<evidence type="ECO:0000256" key="4">
    <source>
        <dbReference type="ARBA" id="ARBA00022723"/>
    </source>
</evidence>
<evidence type="ECO:0000313" key="10">
    <source>
        <dbReference type="EMBL" id="ATA87216.1"/>
    </source>
</evidence>
<keyword evidence="7" id="KW-0482">Metalloprotease</keyword>
<dbReference type="KEGG" id="cgh:CGC50_08610"/>
<feature type="domain" description="Csd3-like second N-terminal" evidence="9">
    <location>
        <begin position="169"/>
        <end position="284"/>
    </location>
</feature>
<dbReference type="Gene3D" id="3.10.450.350">
    <property type="match status" value="1"/>
</dbReference>
<dbReference type="EMBL" id="CP022386">
    <property type="protein sequence ID" value="ATA87216.1"/>
    <property type="molecule type" value="Genomic_DNA"/>
</dbReference>
<dbReference type="GO" id="GO:0006508">
    <property type="term" value="P:proteolysis"/>
    <property type="evidence" value="ECO:0007669"/>
    <property type="project" value="UniProtKB-KW"/>
</dbReference>
<evidence type="ECO:0000256" key="2">
    <source>
        <dbReference type="ARBA" id="ARBA00004196"/>
    </source>
</evidence>
<evidence type="ECO:0000256" key="7">
    <source>
        <dbReference type="ARBA" id="ARBA00023049"/>
    </source>
</evidence>
<keyword evidence="3" id="KW-0645">Protease</keyword>
<organism evidence="10 11">
    <name type="scientific">Capnocytophaga gingivalis</name>
    <dbReference type="NCBI Taxonomy" id="1017"/>
    <lineage>
        <taxon>Bacteria</taxon>
        <taxon>Pseudomonadati</taxon>
        <taxon>Bacteroidota</taxon>
        <taxon>Flavobacteriia</taxon>
        <taxon>Flavobacteriales</taxon>
        <taxon>Flavobacteriaceae</taxon>
        <taxon>Capnocytophaga</taxon>
    </lineage>
</organism>
<evidence type="ECO:0000313" key="11">
    <source>
        <dbReference type="Proteomes" id="UP000217250"/>
    </source>
</evidence>